<accession>A0A915YK53</accession>
<dbReference type="RefSeq" id="WP_264789708.1">
    <property type="nucleotide sequence ID" value="NZ_AP026867.1"/>
</dbReference>
<sequence length="466" mass="54901">MYKSKVIEVFQSFNKTEKIGLRRWVHSPIHNQHKDVSKIIDYLLSRRKITPTSVQRERVFKHLYPSCDYNRARLNHVLSFSLEVLEEYIRYLMSKKSALNGYFLLHQYYQDRNMPYLAKKALNKAELELSNSPYLNEQYYHNSFLLEQATFDWAGTEERQQQTNLQAIFTDLATFTIISTLRNACTAISHKNLYQINYKVPFLDAILAEASSPAYDKDIVVRSYYHSYMALANPKEENHFKVLKDLLINQKVPLAAKELKYICLLAINYCIKRLNTGAETYVQEVFDIYCLGLDRQIWIEKGHLSHNTFKNIATAALRLKAYDWTNSFIKKYSTKIKISHQKDYTNYVKAKLFFEQDKFSEALNLLVATDPIDLFIGLAIKTLLLKIYWKLEEYDLLEAHLDNFSVYLNRKKVLAYHRQIYGNTIAITRKIIYANLNDLIEKEHLRQSIIKTHPLTERPWLLAQIT</sequence>
<dbReference type="KEGG" id="aup:AsAng_0052740"/>
<dbReference type="AlphaFoldDB" id="A0A915YK53"/>
<protein>
    <submittedName>
        <fullName evidence="1">Uncharacterized protein</fullName>
    </submittedName>
</protein>
<name>A0A915YK53_9BACT</name>
<evidence type="ECO:0000313" key="1">
    <source>
        <dbReference type="EMBL" id="BDS14494.1"/>
    </source>
</evidence>
<proteinExistence type="predicted"/>
<keyword evidence="2" id="KW-1185">Reference proteome</keyword>
<dbReference type="EMBL" id="AP026867">
    <property type="protein sequence ID" value="BDS14494.1"/>
    <property type="molecule type" value="Genomic_DNA"/>
</dbReference>
<gene>
    <name evidence="1" type="ORF">AsAng_0052740</name>
</gene>
<reference evidence="1" key="1">
    <citation type="submission" date="2022-09" db="EMBL/GenBank/DDBJ databases">
        <title>Aureispira anguillicida sp. nov., isolated from Leptocephalus of Japanese eel Anguilla japonica.</title>
        <authorList>
            <person name="Yuasa K."/>
            <person name="Mekata T."/>
            <person name="Ikunari K."/>
        </authorList>
    </citation>
    <scope>NUCLEOTIDE SEQUENCE</scope>
    <source>
        <strain evidence="1">EL160426</strain>
    </source>
</reference>
<organism evidence="1 2">
    <name type="scientific">Aureispira anguillae</name>
    <dbReference type="NCBI Taxonomy" id="2864201"/>
    <lineage>
        <taxon>Bacteria</taxon>
        <taxon>Pseudomonadati</taxon>
        <taxon>Bacteroidota</taxon>
        <taxon>Saprospiria</taxon>
        <taxon>Saprospirales</taxon>
        <taxon>Saprospiraceae</taxon>
        <taxon>Aureispira</taxon>
    </lineage>
</organism>
<dbReference type="Proteomes" id="UP001060919">
    <property type="component" value="Chromosome"/>
</dbReference>
<evidence type="ECO:0000313" key="2">
    <source>
        <dbReference type="Proteomes" id="UP001060919"/>
    </source>
</evidence>